<dbReference type="PROSITE" id="PS50885">
    <property type="entry name" value="HAMP"/>
    <property type="match status" value="1"/>
</dbReference>
<evidence type="ECO:0000259" key="6">
    <source>
        <dbReference type="PROSITE" id="PS50111"/>
    </source>
</evidence>
<dbReference type="EMBL" id="JACSRA010000017">
    <property type="protein sequence ID" value="MBD7911952.1"/>
    <property type="molecule type" value="Genomic_DNA"/>
</dbReference>
<evidence type="ECO:0000313" key="8">
    <source>
        <dbReference type="EMBL" id="MBD7911952.1"/>
    </source>
</evidence>
<keyword evidence="1 3" id="KW-0807">Transducer</keyword>
<organism evidence="8 9">
    <name type="scientific">Clostridium cibarium</name>
    <dbReference type="NCBI Taxonomy" id="2762247"/>
    <lineage>
        <taxon>Bacteria</taxon>
        <taxon>Bacillati</taxon>
        <taxon>Bacillota</taxon>
        <taxon>Clostridia</taxon>
        <taxon>Eubacteriales</taxon>
        <taxon>Clostridiaceae</taxon>
        <taxon>Clostridium</taxon>
    </lineage>
</organism>
<evidence type="ECO:0000313" key="9">
    <source>
        <dbReference type="Proteomes" id="UP000627781"/>
    </source>
</evidence>
<evidence type="ECO:0000259" key="7">
    <source>
        <dbReference type="PROSITE" id="PS50885"/>
    </source>
</evidence>
<dbReference type="PROSITE" id="PS50111">
    <property type="entry name" value="CHEMOTAXIS_TRANSDUC_2"/>
    <property type="match status" value="1"/>
</dbReference>
<reference evidence="8 9" key="1">
    <citation type="submission" date="2020-08" db="EMBL/GenBank/DDBJ databases">
        <title>A Genomic Blueprint of the Chicken Gut Microbiome.</title>
        <authorList>
            <person name="Gilroy R."/>
            <person name="Ravi A."/>
            <person name="Getino M."/>
            <person name="Pursley I."/>
            <person name="Horton D.L."/>
            <person name="Alikhan N.-F."/>
            <person name="Baker D."/>
            <person name="Gharbi K."/>
            <person name="Hall N."/>
            <person name="Watson M."/>
            <person name="Adriaenssens E.M."/>
            <person name="Foster-Nyarko E."/>
            <person name="Jarju S."/>
            <person name="Secka A."/>
            <person name="Antonio M."/>
            <person name="Oren A."/>
            <person name="Chaudhuri R."/>
            <person name="La Ragione R.M."/>
            <person name="Hildebrand F."/>
            <person name="Pallen M.J."/>
        </authorList>
    </citation>
    <scope>NUCLEOTIDE SEQUENCE [LARGE SCALE GENOMIC DNA]</scope>
    <source>
        <strain evidence="8 9">Sa3CVN1</strain>
    </source>
</reference>
<feature type="transmembrane region" description="Helical" evidence="5">
    <location>
        <begin position="12"/>
        <end position="33"/>
    </location>
</feature>
<sequence>MKKSKGIGTRLYLLIGFIMIFILGVTSFSWITIENYNEKNKSRLQNTSDYIVIVDDARQAQVEFKKQVQEWKDTLLRGYDNESFKKYFSQFTKEKDNVQSKLLNLKEKMNSKNIDTSSVDSLITEHNDLCQKYNTAIKSYNSNNPESYRIVDGLVKGIDRKPTDDMDSLVKSIEDISSNETEKMIKDSDIDISNFNRNLAIIAVFGVILIVIFSILIIATYKNITIFIEQFKSLMSQAEKGDLTIVGKIHKNDELGEVTECFNKFISTIRSLISEANNAAISVASSSSNIMKTSDDVSKTFEEVAYTISNIAESASRESQLADESNTSVQDVVQEVKRITENTVYMNKLANNAIETVTEGVNNLNQQVQLMNNTKDASYNVSNVISDLSIKSNEIGNVVEFINGITDQINLLALNANIEAARAGEAGKGFAVVASEVSNLAELSKESTQKISNLIIDVQSDISKAVTEVNATNSSINEQASSLNKATDSLILIQKSVFDVTNKIEEVATETAMVNTNAIYVEKSIQNIISIIEKNAASTEEIAASTEEHTASIQEIAASMNYLTDLSSHLQNSISKFTV</sequence>
<protein>
    <submittedName>
        <fullName evidence="8">Methyl-accepting chemotaxis protein</fullName>
    </submittedName>
</protein>
<feature type="domain" description="HAMP" evidence="7">
    <location>
        <begin position="222"/>
        <end position="274"/>
    </location>
</feature>
<keyword evidence="5" id="KW-0472">Membrane</keyword>
<dbReference type="PANTHER" id="PTHR32089:SF112">
    <property type="entry name" value="LYSOZYME-LIKE PROTEIN-RELATED"/>
    <property type="match status" value="1"/>
</dbReference>
<dbReference type="InterPro" id="IPR004089">
    <property type="entry name" value="MCPsignal_dom"/>
</dbReference>
<keyword evidence="4" id="KW-0175">Coiled coil</keyword>
<name>A0ABR8PUU9_9CLOT</name>
<proteinExistence type="inferred from homology"/>
<keyword evidence="5" id="KW-1133">Transmembrane helix</keyword>
<feature type="transmembrane region" description="Helical" evidence="5">
    <location>
        <begin position="199"/>
        <end position="221"/>
    </location>
</feature>
<comment type="caution">
    <text evidence="8">The sequence shown here is derived from an EMBL/GenBank/DDBJ whole genome shotgun (WGS) entry which is preliminary data.</text>
</comment>
<evidence type="ECO:0000256" key="1">
    <source>
        <dbReference type="ARBA" id="ARBA00023224"/>
    </source>
</evidence>
<feature type="coiled-coil region" evidence="4">
    <location>
        <begin position="88"/>
        <end position="115"/>
    </location>
</feature>
<dbReference type="Pfam" id="PF00015">
    <property type="entry name" value="MCPsignal"/>
    <property type="match status" value="1"/>
</dbReference>
<comment type="similarity">
    <text evidence="2">Belongs to the methyl-accepting chemotaxis (MCP) protein family.</text>
</comment>
<dbReference type="PANTHER" id="PTHR32089">
    <property type="entry name" value="METHYL-ACCEPTING CHEMOTAXIS PROTEIN MCPB"/>
    <property type="match status" value="1"/>
</dbReference>
<dbReference type="Gene3D" id="1.10.287.950">
    <property type="entry name" value="Methyl-accepting chemotaxis protein"/>
    <property type="match status" value="1"/>
</dbReference>
<dbReference type="RefSeq" id="WP_191768831.1">
    <property type="nucleotide sequence ID" value="NZ_JACSRA010000017.1"/>
</dbReference>
<dbReference type="SMART" id="SM00283">
    <property type="entry name" value="MA"/>
    <property type="match status" value="1"/>
</dbReference>
<accession>A0ABR8PUU9</accession>
<dbReference type="Gene3D" id="6.10.340.10">
    <property type="match status" value="1"/>
</dbReference>
<dbReference type="SUPFAM" id="SSF58104">
    <property type="entry name" value="Methyl-accepting chemotaxis protein (MCP) signaling domain"/>
    <property type="match status" value="1"/>
</dbReference>
<keyword evidence="5" id="KW-0812">Transmembrane</keyword>
<gene>
    <name evidence="8" type="ORF">H9661_11350</name>
</gene>
<evidence type="ECO:0000256" key="3">
    <source>
        <dbReference type="PROSITE-ProRule" id="PRU00284"/>
    </source>
</evidence>
<evidence type="ECO:0000256" key="5">
    <source>
        <dbReference type="SAM" id="Phobius"/>
    </source>
</evidence>
<feature type="domain" description="Methyl-accepting transducer" evidence="6">
    <location>
        <begin position="293"/>
        <end position="550"/>
    </location>
</feature>
<evidence type="ECO:0000256" key="4">
    <source>
        <dbReference type="SAM" id="Coils"/>
    </source>
</evidence>
<dbReference type="InterPro" id="IPR003660">
    <property type="entry name" value="HAMP_dom"/>
</dbReference>
<evidence type="ECO:0000256" key="2">
    <source>
        <dbReference type="ARBA" id="ARBA00029447"/>
    </source>
</evidence>
<dbReference type="Proteomes" id="UP000627781">
    <property type="component" value="Unassembled WGS sequence"/>
</dbReference>
<keyword evidence="9" id="KW-1185">Reference proteome</keyword>